<evidence type="ECO:0000256" key="4">
    <source>
        <dbReference type="ARBA" id="ARBA00023163"/>
    </source>
</evidence>
<dbReference type="CDD" id="cd00266">
    <property type="entry name" value="MADS_SRF_like"/>
    <property type="match status" value="1"/>
</dbReference>
<protein>
    <submittedName>
        <fullName evidence="9">Agamous-like MADS-box protein AGL104</fullName>
    </submittedName>
</protein>
<keyword evidence="6" id="KW-0175">Coiled coil</keyword>
<evidence type="ECO:0000256" key="2">
    <source>
        <dbReference type="ARBA" id="ARBA00023015"/>
    </source>
</evidence>
<gene>
    <name evidence="9" type="primary">LOC113699552</name>
</gene>
<dbReference type="PROSITE" id="PS50066">
    <property type="entry name" value="MADS_BOX_2"/>
    <property type="match status" value="1"/>
</dbReference>
<evidence type="ECO:0000313" key="9">
    <source>
        <dbReference type="RefSeq" id="XP_071912576.1"/>
    </source>
</evidence>
<feature type="domain" description="MADS-box" evidence="7">
    <location>
        <begin position="1"/>
        <end position="61"/>
    </location>
</feature>
<reference evidence="9" key="1">
    <citation type="submission" date="2025-08" db="UniProtKB">
        <authorList>
            <consortium name="RefSeq"/>
        </authorList>
    </citation>
    <scope>IDENTIFICATION</scope>
    <source>
        <tissue evidence="9">Leaves</tissue>
    </source>
</reference>
<feature type="coiled-coil region" evidence="6">
    <location>
        <begin position="111"/>
        <end position="138"/>
    </location>
</feature>
<name>A0ABM4UZ57_COFAR</name>
<dbReference type="InterPro" id="IPR050142">
    <property type="entry name" value="MADS-box/MEF2_TF"/>
</dbReference>
<dbReference type="InterPro" id="IPR036879">
    <property type="entry name" value="TF_MADSbox_sf"/>
</dbReference>
<comment type="subcellular location">
    <subcellularLocation>
        <location evidence="1">Nucleus</location>
    </subcellularLocation>
</comment>
<keyword evidence="8" id="KW-1185">Reference proteome</keyword>
<evidence type="ECO:0000313" key="8">
    <source>
        <dbReference type="Proteomes" id="UP001652660"/>
    </source>
</evidence>
<keyword evidence="5" id="KW-0539">Nucleus</keyword>
<keyword evidence="2" id="KW-0805">Transcription regulation</keyword>
<dbReference type="InterPro" id="IPR033897">
    <property type="entry name" value="SRF-like_MADS-box"/>
</dbReference>
<dbReference type="Proteomes" id="UP001652660">
    <property type="component" value="Chromosome 7c"/>
</dbReference>
<dbReference type="Pfam" id="PF00319">
    <property type="entry name" value="SRF-TF"/>
    <property type="match status" value="1"/>
</dbReference>
<keyword evidence="4" id="KW-0804">Transcription</keyword>
<proteinExistence type="predicted"/>
<dbReference type="PANTHER" id="PTHR48019">
    <property type="entry name" value="SERUM RESPONSE FACTOR HOMOLOG"/>
    <property type="match status" value="1"/>
</dbReference>
<dbReference type="RefSeq" id="XP_071912576.1">
    <property type="nucleotide sequence ID" value="XM_072056475.1"/>
</dbReference>
<dbReference type="PRINTS" id="PR00404">
    <property type="entry name" value="MADSDOMAIN"/>
</dbReference>
<evidence type="ECO:0000256" key="6">
    <source>
        <dbReference type="SAM" id="Coils"/>
    </source>
</evidence>
<evidence type="ECO:0000256" key="1">
    <source>
        <dbReference type="ARBA" id="ARBA00004123"/>
    </source>
</evidence>
<keyword evidence="3" id="KW-0238">DNA-binding</keyword>
<dbReference type="SUPFAM" id="SSF55455">
    <property type="entry name" value="SRF-like"/>
    <property type="match status" value="1"/>
</dbReference>
<organism evidence="8 9">
    <name type="scientific">Coffea arabica</name>
    <name type="common">Arabian coffee</name>
    <dbReference type="NCBI Taxonomy" id="13443"/>
    <lineage>
        <taxon>Eukaryota</taxon>
        <taxon>Viridiplantae</taxon>
        <taxon>Streptophyta</taxon>
        <taxon>Embryophyta</taxon>
        <taxon>Tracheophyta</taxon>
        <taxon>Spermatophyta</taxon>
        <taxon>Magnoliopsida</taxon>
        <taxon>eudicotyledons</taxon>
        <taxon>Gunneridae</taxon>
        <taxon>Pentapetalae</taxon>
        <taxon>asterids</taxon>
        <taxon>lamiids</taxon>
        <taxon>Gentianales</taxon>
        <taxon>Rubiaceae</taxon>
        <taxon>Ixoroideae</taxon>
        <taxon>Gardenieae complex</taxon>
        <taxon>Bertiereae - Coffeeae clade</taxon>
        <taxon>Coffeeae</taxon>
        <taxon>Coffea</taxon>
    </lineage>
</organism>
<dbReference type="Gene3D" id="3.40.1810.10">
    <property type="entry name" value="Transcription factor, MADS-box"/>
    <property type="match status" value="1"/>
</dbReference>
<dbReference type="InterPro" id="IPR002100">
    <property type="entry name" value="TF_MADSbox"/>
</dbReference>
<sequence length="338" mass="38158">MGRVKLPISRIVNNTNRQVTFSKRRNGILKKAYELAVLCDIDIALFMVSPSGRISYFSGTKRIEDVMLQYFNLKDEERESDHDSEGIVHDKEYVISTLMRLKSEDAAAQSSEVLSAQSQEYKQEIMNLQHQLEIAKEQLRLLEPDPQKFTSLGEIESSEERLSEALNLVEKRKRHLLTDHSSSYQETVEQINSVVQYIINAQVEGNRSLENSEFSSWLAQHGHKTDTNGSNCVSVGPDEASFILIRNQSSPKVQNSMCHTSQNEEGYHFSSLNHDCPPQWHGSVEIFQPPLSQETSVSLNGISSTSAISMTPPSQHSKFASTCQPLRSEEAANYETME</sequence>
<evidence type="ECO:0000259" key="7">
    <source>
        <dbReference type="PROSITE" id="PS50066"/>
    </source>
</evidence>
<dbReference type="GeneID" id="113699552"/>
<evidence type="ECO:0000256" key="5">
    <source>
        <dbReference type="ARBA" id="ARBA00023242"/>
    </source>
</evidence>
<dbReference type="SMART" id="SM00432">
    <property type="entry name" value="MADS"/>
    <property type="match status" value="1"/>
</dbReference>
<accession>A0ABM4UZ57</accession>
<evidence type="ECO:0000256" key="3">
    <source>
        <dbReference type="ARBA" id="ARBA00023125"/>
    </source>
</evidence>